<proteinExistence type="predicted"/>
<name>A0AAN0NK85_9RHOB</name>
<protein>
    <submittedName>
        <fullName evidence="2">Uncharacterized protein</fullName>
    </submittedName>
</protein>
<reference evidence="3" key="1">
    <citation type="submission" date="2024-04" db="EMBL/GenBank/DDBJ databases">
        <title>Phylogenomic analyses of a clade within the roseobacter group suggest taxonomic reassignments of species of the genera Aestuariivita, Citreicella, Loktanella, Nautella, Pelagibaca, Ruegeria, Thalassobius, Thiobacimonas and Tropicibacter, and the proposal o.</title>
        <authorList>
            <person name="Jeon C.O."/>
        </authorList>
    </citation>
    <scope>NUCLEOTIDE SEQUENCE [LARGE SCALE GENOMIC DNA]</scope>
    <source>
        <strain evidence="3">SS1-5</strain>
    </source>
</reference>
<dbReference type="KEGG" id="yrh:AABB31_18940"/>
<dbReference type="AlphaFoldDB" id="A0AAN0NK85"/>
<keyword evidence="1" id="KW-0812">Transmembrane</keyword>
<dbReference type="Proteomes" id="UP001470809">
    <property type="component" value="Chromosome"/>
</dbReference>
<keyword evidence="1" id="KW-0472">Membrane</keyword>
<evidence type="ECO:0000313" key="2">
    <source>
        <dbReference type="EMBL" id="WZU67020.1"/>
    </source>
</evidence>
<accession>A0AAN0NK85</accession>
<reference evidence="2 3" key="2">
    <citation type="submission" date="2024-08" db="EMBL/GenBank/DDBJ databases">
        <title>Phylogenomic analyses of a clade within the roseobacter group suggest taxonomic reassignments of species of the genera Aestuariivita, Citreicella, Loktanella, Nautella, Pelagibaca, Ruegeria, Thalassobius, Thiobacimonas and Tropicibacter, and the proposal o.</title>
        <authorList>
            <person name="Jeon C.O."/>
        </authorList>
    </citation>
    <scope>NUCLEOTIDE SEQUENCE [LARGE SCALE GENOMIC DNA]</scope>
    <source>
        <strain evidence="2 3">SS1-5</strain>
    </source>
</reference>
<evidence type="ECO:0000313" key="3">
    <source>
        <dbReference type="Proteomes" id="UP001470809"/>
    </source>
</evidence>
<dbReference type="RefSeq" id="WP_342076337.1">
    <property type="nucleotide sequence ID" value="NZ_CP151767.2"/>
</dbReference>
<feature type="transmembrane region" description="Helical" evidence="1">
    <location>
        <begin position="72"/>
        <end position="89"/>
    </location>
</feature>
<sequence length="120" mass="13465">MKRFLVPKTIFFALAFGALFSLVIAAIGEMAVGLWGRPRGVAYGILGYDYWLGLSIYGLAMVFVFRAISLPYALITSLTIITVPTFLLLPERGEWPFLRMYGAAIMMCVALAAWERYRTK</sequence>
<feature type="transmembrane region" description="Helical" evidence="1">
    <location>
        <begin position="41"/>
        <end position="65"/>
    </location>
</feature>
<gene>
    <name evidence="2" type="ORF">AABB31_18940</name>
</gene>
<dbReference type="EMBL" id="CP151767">
    <property type="protein sequence ID" value="WZU67020.1"/>
    <property type="molecule type" value="Genomic_DNA"/>
</dbReference>
<feature type="transmembrane region" description="Helical" evidence="1">
    <location>
        <begin position="95"/>
        <end position="114"/>
    </location>
</feature>
<evidence type="ECO:0000256" key="1">
    <source>
        <dbReference type="SAM" id="Phobius"/>
    </source>
</evidence>
<organism evidence="2 3">
    <name type="scientific">Yoonia rhodophyticola</name>
    <dbReference type="NCBI Taxonomy" id="3137370"/>
    <lineage>
        <taxon>Bacteria</taxon>
        <taxon>Pseudomonadati</taxon>
        <taxon>Pseudomonadota</taxon>
        <taxon>Alphaproteobacteria</taxon>
        <taxon>Rhodobacterales</taxon>
        <taxon>Paracoccaceae</taxon>
        <taxon>Yoonia</taxon>
    </lineage>
</organism>
<keyword evidence="3" id="KW-1185">Reference proteome</keyword>
<keyword evidence="1" id="KW-1133">Transmembrane helix</keyword>